<gene>
    <name evidence="2" type="ORF">BDV41DRAFT_576470</name>
</gene>
<feature type="region of interest" description="Disordered" evidence="1">
    <location>
        <begin position="12"/>
        <end position="31"/>
    </location>
</feature>
<dbReference type="InterPro" id="IPR013078">
    <property type="entry name" value="His_Pase_superF_clade-1"/>
</dbReference>
<name>A0A5N6VZJ3_9EURO</name>
<dbReference type="PANTHER" id="PTHR48100">
    <property type="entry name" value="BROAD-SPECIFICITY PHOSPHATASE YOR283W-RELATED"/>
    <property type="match status" value="1"/>
</dbReference>
<dbReference type="Gene3D" id="3.40.50.1240">
    <property type="entry name" value="Phosphoglycerate mutase-like"/>
    <property type="match status" value="1"/>
</dbReference>
<proteinExistence type="predicted"/>
<dbReference type="InterPro" id="IPR050275">
    <property type="entry name" value="PGM_Phosphatase"/>
</dbReference>
<reference evidence="3" key="1">
    <citation type="submission" date="2019-04" db="EMBL/GenBank/DDBJ databases">
        <title>Friends and foes A comparative genomics studyof 23 Aspergillus species from section Flavi.</title>
        <authorList>
            <consortium name="DOE Joint Genome Institute"/>
            <person name="Kjaerbolling I."/>
            <person name="Vesth T."/>
            <person name="Frisvad J.C."/>
            <person name="Nybo J.L."/>
            <person name="Theobald S."/>
            <person name="Kildgaard S."/>
            <person name="Isbrandt T."/>
            <person name="Kuo A."/>
            <person name="Sato A."/>
            <person name="Lyhne E.K."/>
            <person name="Kogle M.E."/>
            <person name="Wiebenga A."/>
            <person name="Kun R.S."/>
            <person name="Lubbers R.J."/>
            <person name="Makela M.R."/>
            <person name="Barry K."/>
            <person name="Chovatia M."/>
            <person name="Clum A."/>
            <person name="Daum C."/>
            <person name="Haridas S."/>
            <person name="He G."/>
            <person name="LaButti K."/>
            <person name="Lipzen A."/>
            <person name="Mondo S."/>
            <person name="Riley R."/>
            <person name="Salamov A."/>
            <person name="Simmons B.A."/>
            <person name="Magnuson J.K."/>
            <person name="Henrissat B."/>
            <person name="Mortensen U.H."/>
            <person name="Larsen T.O."/>
            <person name="Devries R.P."/>
            <person name="Grigoriev I.V."/>
            <person name="Machida M."/>
            <person name="Baker S.E."/>
            <person name="Andersen M.R."/>
        </authorList>
    </citation>
    <scope>NUCLEOTIDE SEQUENCE [LARGE SCALE GENOMIC DNA]</scope>
    <source>
        <strain evidence="3">CBS 130015</strain>
    </source>
</reference>
<dbReference type="Proteomes" id="UP000325433">
    <property type="component" value="Unassembled WGS sequence"/>
</dbReference>
<dbReference type="InterPro" id="IPR029033">
    <property type="entry name" value="His_PPase_superfam"/>
</dbReference>
<organism evidence="2 3">
    <name type="scientific">Aspergillus transmontanensis</name>
    <dbReference type="NCBI Taxonomy" id="1034304"/>
    <lineage>
        <taxon>Eukaryota</taxon>
        <taxon>Fungi</taxon>
        <taxon>Dikarya</taxon>
        <taxon>Ascomycota</taxon>
        <taxon>Pezizomycotina</taxon>
        <taxon>Eurotiomycetes</taxon>
        <taxon>Eurotiomycetidae</taxon>
        <taxon>Eurotiales</taxon>
        <taxon>Aspergillaceae</taxon>
        <taxon>Aspergillus</taxon>
        <taxon>Aspergillus subgen. Circumdati</taxon>
    </lineage>
</organism>
<evidence type="ECO:0000313" key="3">
    <source>
        <dbReference type="Proteomes" id="UP000325433"/>
    </source>
</evidence>
<dbReference type="EMBL" id="ML738323">
    <property type="protein sequence ID" value="KAE8313762.1"/>
    <property type="molecule type" value="Genomic_DNA"/>
</dbReference>
<evidence type="ECO:0000256" key="1">
    <source>
        <dbReference type="SAM" id="MobiDB-lite"/>
    </source>
</evidence>
<protein>
    <submittedName>
        <fullName evidence="2">Histidine phosphatase superfamily</fullName>
    </submittedName>
</protein>
<accession>A0A5N6VZJ3</accession>
<sequence length="244" mass="26963">MKSNNLSYRASESYSAGSASHANHHLSDPELTPLGEEQAHALGARFPALDNIQLILSSPQRRAIQTALLALSSHVGDDGLQVVAWPEVQEASGLICDTGRDLHDIQAEFEKLPVDFALVEPGWHIKQGKWAPVASKLLERAQLARQWLSQRPEKEIVVVSHGCFLHFLTDDLVNAVNSHATDWANAKVRSVAFANDVDESPASRETIQSRERRGLGPVALTKEQQLELQQTTLQMWTEWGVILA</sequence>
<dbReference type="GO" id="GO:0005737">
    <property type="term" value="C:cytoplasm"/>
    <property type="evidence" value="ECO:0007669"/>
    <property type="project" value="TreeGrafter"/>
</dbReference>
<dbReference type="SMART" id="SM00855">
    <property type="entry name" value="PGAM"/>
    <property type="match status" value="1"/>
</dbReference>
<dbReference type="CDD" id="cd07067">
    <property type="entry name" value="HP_PGM_like"/>
    <property type="match status" value="1"/>
</dbReference>
<dbReference type="PANTHER" id="PTHR48100:SF54">
    <property type="entry name" value="PHOSPHATASE SPAC5H10.03-RELATED"/>
    <property type="match status" value="1"/>
</dbReference>
<dbReference type="SUPFAM" id="SSF53254">
    <property type="entry name" value="Phosphoglycerate mutase-like"/>
    <property type="match status" value="1"/>
</dbReference>
<feature type="compositionally biased region" description="Polar residues" evidence="1">
    <location>
        <begin position="12"/>
        <end position="21"/>
    </location>
</feature>
<dbReference type="GO" id="GO:0016791">
    <property type="term" value="F:phosphatase activity"/>
    <property type="evidence" value="ECO:0007669"/>
    <property type="project" value="TreeGrafter"/>
</dbReference>
<keyword evidence="3" id="KW-1185">Reference proteome</keyword>
<evidence type="ECO:0000313" key="2">
    <source>
        <dbReference type="EMBL" id="KAE8313762.1"/>
    </source>
</evidence>
<dbReference type="AlphaFoldDB" id="A0A5N6VZJ3"/>
<dbReference type="Pfam" id="PF00300">
    <property type="entry name" value="His_Phos_1"/>
    <property type="match status" value="1"/>
</dbReference>